<gene>
    <name evidence="2" type="ORF">R0137_12090</name>
</gene>
<dbReference type="PANTHER" id="PTHR47829">
    <property type="entry name" value="HYDROLASE, PUTATIVE (AFU_ORTHOLOGUE AFUA_1G12880)-RELATED"/>
    <property type="match status" value="1"/>
</dbReference>
<dbReference type="PANTHER" id="PTHR47829:SF3">
    <property type="entry name" value="AMINOGLYCOSIDE PHOSPHOTRANSFERASE DOMAIN-CONTAINING PROTEIN"/>
    <property type="match status" value="1"/>
</dbReference>
<feature type="domain" description="Aminoglycoside phosphotransferase" evidence="1">
    <location>
        <begin position="31"/>
        <end position="253"/>
    </location>
</feature>
<dbReference type="Proteomes" id="UP001626549">
    <property type="component" value="Chromosome"/>
</dbReference>
<dbReference type="Gene3D" id="3.30.200.20">
    <property type="entry name" value="Phosphorylase Kinase, domain 1"/>
    <property type="match status" value="1"/>
</dbReference>
<dbReference type="CDD" id="cd05154">
    <property type="entry name" value="ACAD10_11_N-like"/>
    <property type="match status" value="1"/>
</dbReference>
<dbReference type="InterPro" id="IPR011009">
    <property type="entry name" value="Kinase-like_dom_sf"/>
</dbReference>
<dbReference type="Pfam" id="PF01636">
    <property type="entry name" value="APH"/>
    <property type="match status" value="1"/>
</dbReference>
<name>A0ABZ0IA26_9GAMM</name>
<dbReference type="InterPro" id="IPR052898">
    <property type="entry name" value="ACAD10-like"/>
</dbReference>
<dbReference type="Gene3D" id="3.90.1200.10">
    <property type="match status" value="1"/>
</dbReference>
<sequence>MVDKVEQLNELMLSQYLQANIEGFEGPLTTQKFDEGQSNPTFLLRAKSGKYVLRRKPPGVLLPSAHAVDREFRVIRALENTDVPVPKVYHLCEDTAVIGSAFYVMSFVPGKVYSDQTLPDKNNDDRRAMNQEIIRVLAEIHSVDVDTAGLSDYGKAGNYFERQVSRWTKQYRAAETENVPAMEKLMSWLSDNMPADAGQVSLIHGDYRLGNVMFEADGTQMLAVVDWELSTLGNPLADLAYFCMYDIGMVELTDSERAELGLPSEAELVQLYCDLRGLPSIDNWHFYSAFSHFRLASISQGVYKRALDGNASQKNAIEAGEGVKLLAQKALQIIDEAGAG</sequence>
<dbReference type="SUPFAM" id="SSF56112">
    <property type="entry name" value="Protein kinase-like (PK-like)"/>
    <property type="match status" value="1"/>
</dbReference>
<evidence type="ECO:0000259" key="1">
    <source>
        <dbReference type="Pfam" id="PF01636"/>
    </source>
</evidence>
<keyword evidence="3" id="KW-1185">Reference proteome</keyword>
<dbReference type="RefSeq" id="WP_407326672.1">
    <property type="nucleotide sequence ID" value="NZ_CP136865.1"/>
</dbReference>
<evidence type="ECO:0000313" key="2">
    <source>
        <dbReference type="EMBL" id="WOJ95980.1"/>
    </source>
</evidence>
<dbReference type="EMBL" id="CP136865">
    <property type="protein sequence ID" value="WOJ95980.1"/>
    <property type="molecule type" value="Genomic_DNA"/>
</dbReference>
<accession>A0ABZ0IA26</accession>
<organism evidence="2 3">
    <name type="scientific">Congregibacter brevis</name>
    <dbReference type="NCBI Taxonomy" id="3081201"/>
    <lineage>
        <taxon>Bacteria</taxon>
        <taxon>Pseudomonadati</taxon>
        <taxon>Pseudomonadota</taxon>
        <taxon>Gammaproteobacteria</taxon>
        <taxon>Cellvibrionales</taxon>
        <taxon>Halieaceae</taxon>
        <taxon>Congregibacter</taxon>
    </lineage>
</organism>
<dbReference type="InterPro" id="IPR041726">
    <property type="entry name" value="ACAD10_11_N"/>
</dbReference>
<evidence type="ECO:0000313" key="3">
    <source>
        <dbReference type="Proteomes" id="UP001626549"/>
    </source>
</evidence>
<reference evidence="2 3" key="1">
    <citation type="submission" date="2023-10" db="EMBL/GenBank/DDBJ databases">
        <title>Two novel species belonging to the OM43/NOR5 clade.</title>
        <authorList>
            <person name="Park M."/>
        </authorList>
    </citation>
    <scope>NUCLEOTIDE SEQUENCE [LARGE SCALE GENOMIC DNA]</scope>
    <source>
        <strain evidence="2 3">IMCC45268</strain>
    </source>
</reference>
<proteinExistence type="predicted"/>
<dbReference type="InterPro" id="IPR002575">
    <property type="entry name" value="Aminoglycoside_PTrfase"/>
</dbReference>
<protein>
    <submittedName>
        <fullName evidence="2">Phosphotransferase</fullName>
    </submittedName>
</protein>